<dbReference type="InterPro" id="IPR011009">
    <property type="entry name" value="Kinase-like_dom_sf"/>
</dbReference>
<accession>A0ABQ6ND29</accession>
<dbReference type="Pfam" id="PF01633">
    <property type="entry name" value="Choline_kinase"/>
    <property type="match status" value="1"/>
</dbReference>
<evidence type="ECO:0000313" key="5">
    <source>
        <dbReference type="Proteomes" id="UP001165060"/>
    </source>
</evidence>
<evidence type="ECO:0000256" key="2">
    <source>
        <dbReference type="ARBA" id="ARBA00038211"/>
    </source>
</evidence>
<keyword evidence="5" id="KW-1185">Reference proteome</keyword>
<dbReference type="SUPFAM" id="SSF56112">
    <property type="entry name" value="Protein kinase-like (PK-like)"/>
    <property type="match status" value="1"/>
</dbReference>
<comment type="similarity">
    <text evidence="2">Belongs to the choline/ethanolamine kinase family.</text>
</comment>
<comment type="caution">
    <text evidence="4">The sequence shown here is derived from an EMBL/GenBank/DDBJ whole genome shotgun (WGS) entry which is preliminary data.</text>
</comment>
<dbReference type="PANTHER" id="PTHR22603">
    <property type="entry name" value="CHOLINE/ETHANOALAMINE KINASE"/>
    <property type="match status" value="1"/>
</dbReference>
<organism evidence="4 5">
    <name type="scientific">Tetraparma gracilis</name>
    <dbReference type="NCBI Taxonomy" id="2962635"/>
    <lineage>
        <taxon>Eukaryota</taxon>
        <taxon>Sar</taxon>
        <taxon>Stramenopiles</taxon>
        <taxon>Ochrophyta</taxon>
        <taxon>Bolidophyceae</taxon>
        <taxon>Parmales</taxon>
        <taxon>Triparmaceae</taxon>
        <taxon>Tetraparma</taxon>
    </lineage>
</organism>
<dbReference type="Proteomes" id="UP001165060">
    <property type="component" value="Unassembled WGS sequence"/>
</dbReference>
<dbReference type="Gene3D" id="3.30.200.20">
    <property type="entry name" value="Phosphorylase Kinase, domain 1"/>
    <property type="match status" value="1"/>
</dbReference>
<comment type="pathway">
    <text evidence="1">Phospholipid metabolism; phosphatidylethanolamine biosynthesis; phosphatidylethanolamine from ethanolamine: step 1/3.</text>
</comment>
<evidence type="ECO:0000256" key="1">
    <source>
        <dbReference type="ARBA" id="ARBA00037883"/>
    </source>
</evidence>
<evidence type="ECO:0000256" key="3">
    <source>
        <dbReference type="ARBA" id="ARBA00038874"/>
    </source>
</evidence>
<sequence>MSSLSSPAPPPPNPYWACRSSSPAASHVVDNAPYLPSVSVARGLPPAELLSEVLSLLANVASIPSPDPSPVTNNLGAPGWLTSPSALPPASSWSVRAVSGGLTNDLYLVNCSEMPLGEAGEGVLLRLFGGDGVIDRDRETSTFAALCRDGIGHAYLGRFGNGRFEGFLSGYKNLLCPDLSDPTNSKMIAGQFALMHRFQPPPPYLSAVYPPESALWDDLETWSKASKAAIKDKTYKTAADQSRAELVDFAWAEATLSRCRGFLEDPGRSSPPAIKFCHNDLLAANIMTGEGGKTRLIDFE</sequence>
<dbReference type="PANTHER" id="PTHR22603:SF66">
    <property type="entry name" value="ETHANOLAMINE KINASE"/>
    <property type="match status" value="1"/>
</dbReference>
<dbReference type="EMBL" id="BRYB01006401">
    <property type="protein sequence ID" value="GMI56689.1"/>
    <property type="molecule type" value="Genomic_DNA"/>
</dbReference>
<evidence type="ECO:0000313" key="4">
    <source>
        <dbReference type="EMBL" id="GMI56689.1"/>
    </source>
</evidence>
<dbReference type="EC" id="2.7.1.82" evidence="3"/>
<gene>
    <name evidence="4" type="ORF">TeGR_g11437</name>
</gene>
<protein>
    <recommendedName>
        <fullName evidence="3">ethanolamine kinase</fullName>
        <ecNumber evidence="3">2.7.1.82</ecNumber>
    </recommendedName>
</protein>
<reference evidence="4 5" key="1">
    <citation type="journal article" date="2023" name="Commun. Biol.">
        <title>Genome analysis of Parmales, the sister group of diatoms, reveals the evolutionary specialization of diatoms from phago-mixotrophs to photoautotrophs.</title>
        <authorList>
            <person name="Ban H."/>
            <person name="Sato S."/>
            <person name="Yoshikawa S."/>
            <person name="Yamada K."/>
            <person name="Nakamura Y."/>
            <person name="Ichinomiya M."/>
            <person name="Sato N."/>
            <person name="Blanc-Mathieu R."/>
            <person name="Endo H."/>
            <person name="Kuwata A."/>
            <person name="Ogata H."/>
        </authorList>
    </citation>
    <scope>NUCLEOTIDE SEQUENCE [LARGE SCALE GENOMIC DNA]</scope>
</reference>
<proteinExistence type="inferred from homology"/>
<dbReference type="Gene3D" id="3.90.1200.10">
    <property type="match status" value="1"/>
</dbReference>
<name>A0ABQ6ND29_9STRA</name>